<feature type="compositionally biased region" description="Basic and acidic residues" evidence="9">
    <location>
        <begin position="251"/>
        <end position="260"/>
    </location>
</feature>
<dbReference type="OrthoDB" id="5792673at2759"/>
<evidence type="ECO:0000259" key="11">
    <source>
        <dbReference type="PROSITE" id="PS50867"/>
    </source>
</evidence>
<dbReference type="InterPro" id="IPR003105">
    <property type="entry name" value="SRA_YDG"/>
</dbReference>
<dbReference type="InterPro" id="IPR007728">
    <property type="entry name" value="Pre-SET_dom"/>
</dbReference>
<evidence type="ECO:0000313" key="14">
    <source>
        <dbReference type="EMBL" id="KAF3327879.1"/>
    </source>
</evidence>
<feature type="domain" description="Post-SET" evidence="12">
    <location>
        <begin position="741"/>
        <end position="757"/>
    </location>
</feature>
<feature type="compositionally biased region" description="Basic and acidic residues" evidence="9">
    <location>
        <begin position="144"/>
        <end position="153"/>
    </location>
</feature>
<dbReference type="GO" id="GO:0005634">
    <property type="term" value="C:nucleus"/>
    <property type="evidence" value="ECO:0007669"/>
    <property type="project" value="UniProtKB-SubCell"/>
</dbReference>
<evidence type="ECO:0000256" key="9">
    <source>
        <dbReference type="SAM" id="MobiDB-lite"/>
    </source>
</evidence>
<dbReference type="PROSITE" id="PS51575">
    <property type="entry name" value="SAM_MT43_SUVAR39_2"/>
    <property type="match status" value="1"/>
</dbReference>
<dbReference type="GO" id="GO:0008270">
    <property type="term" value="F:zinc ion binding"/>
    <property type="evidence" value="ECO:0007669"/>
    <property type="project" value="InterPro"/>
</dbReference>
<evidence type="ECO:0000256" key="3">
    <source>
        <dbReference type="ARBA" id="ARBA00022603"/>
    </source>
</evidence>
<accession>A0A833QRG8</accession>
<keyword evidence="5" id="KW-0949">S-adenosyl-L-methionine</keyword>
<dbReference type="Gene3D" id="2.30.280.10">
    <property type="entry name" value="SRA-YDG"/>
    <property type="match status" value="1"/>
</dbReference>
<dbReference type="SMART" id="SM00468">
    <property type="entry name" value="PreSET"/>
    <property type="match status" value="1"/>
</dbReference>
<evidence type="ECO:0000259" key="12">
    <source>
        <dbReference type="PROSITE" id="PS50868"/>
    </source>
</evidence>
<dbReference type="SUPFAM" id="SSF82199">
    <property type="entry name" value="SET domain"/>
    <property type="match status" value="1"/>
</dbReference>
<evidence type="ECO:0000256" key="4">
    <source>
        <dbReference type="ARBA" id="ARBA00022679"/>
    </source>
</evidence>
<dbReference type="InterPro" id="IPR001214">
    <property type="entry name" value="SET_dom"/>
</dbReference>
<dbReference type="Gene3D" id="2.170.270.10">
    <property type="entry name" value="SET domain"/>
    <property type="match status" value="1"/>
</dbReference>
<evidence type="ECO:0000256" key="6">
    <source>
        <dbReference type="ARBA" id="ARBA00022853"/>
    </source>
</evidence>
<dbReference type="InterPro" id="IPR015947">
    <property type="entry name" value="PUA-like_sf"/>
</dbReference>
<evidence type="ECO:0000259" key="13">
    <source>
        <dbReference type="PROSITE" id="PS51015"/>
    </source>
</evidence>
<evidence type="ECO:0000256" key="1">
    <source>
        <dbReference type="ARBA" id="ARBA00004286"/>
    </source>
</evidence>
<dbReference type="GO" id="GO:0032259">
    <property type="term" value="P:methylation"/>
    <property type="evidence" value="ECO:0007669"/>
    <property type="project" value="UniProtKB-KW"/>
</dbReference>
<keyword evidence="15" id="KW-1185">Reference proteome</keyword>
<dbReference type="InterPro" id="IPR036987">
    <property type="entry name" value="SRA-YDG_sf"/>
</dbReference>
<gene>
    <name evidence="14" type="ORF">FCM35_KLT06485</name>
</gene>
<dbReference type="PROSITE" id="PS50868">
    <property type="entry name" value="POST_SET"/>
    <property type="match status" value="1"/>
</dbReference>
<dbReference type="SMART" id="SM00317">
    <property type="entry name" value="SET"/>
    <property type="match status" value="1"/>
</dbReference>
<dbReference type="GO" id="GO:0005694">
    <property type="term" value="C:chromosome"/>
    <property type="evidence" value="ECO:0007669"/>
    <property type="project" value="UniProtKB-SubCell"/>
</dbReference>
<keyword evidence="6" id="KW-0156">Chromatin regulator</keyword>
<feature type="region of interest" description="Disordered" evidence="9">
    <location>
        <begin position="241"/>
        <end position="260"/>
    </location>
</feature>
<name>A0A833QRG8_9POAL</name>
<dbReference type="PROSITE" id="PS51015">
    <property type="entry name" value="YDG"/>
    <property type="match status" value="1"/>
</dbReference>
<dbReference type="Proteomes" id="UP000623129">
    <property type="component" value="Unassembled WGS sequence"/>
</dbReference>
<dbReference type="PANTHER" id="PTHR45660">
    <property type="entry name" value="HISTONE-LYSINE N-METHYLTRANSFERASE SETMAR"/>
    <property type="match status" value="1"/>
</dbReference>
<dbReference type="InterPro" id="IPR003616">
    <property type="entry name" value="Post-SET_dom"/>
</dbReference>
<evidence type="ECO:0000256" key="2">
    <source>
        <dbReference type="ARBA" id="ARBA00022454"/>
    </source>
</evidence>
<comment type="caution">
    <text evidence="14">The sequence shown here is derived from an EMBL/GenBank/DDBJ whole genome shotgun (WGS) entry which is preliminary data.</text>
</comment>
<dbReference type="Pfam" id="PF05033">
    <property type="entry name" value="Pre-SET"/>
    <property type="match status" value="1"/>
</dbReference>
<feature type="domain" description="SET" evidence="10">
    <location>
        <begin position="603"/>
        <end position="727"/>
    </location>
</feature>
<proteinExistence type="predicted"/>
<organism evidence="14 15">
    <name type="scientific">Carex littledalei</name>
    <dbReference type="NCBI Taxonomy" id="544730"/>
    <lineage>
        <taxon>Eukaryota</taxon>
        <taxon>Viridiplantae</taxon>
        <taxon>Streptophyta</taxon>
        <taxon>Embryophyta</taxon>
        <taxon>Tracheophyta</taxon>
        <taxon>Spermatophyta</taxon>
        <taxon>Magnoliopsida</taxon>
        <taxon>Liliopsida</taxon>
        <taxon>Poales</taxon>
        <taxon>Cyperaceae</taxon>
        <taxon>Cyperoideae</taxon>
        <taxon>Cariceae</taxon>
        <taxon>Carex</taxon>
        <taxon>Carex subgen. Euthyceras</taxon>
    </lineage>
</organism>
<dbReference type="PROSITE" id="PS50867">
    <property type="entry name" value="PRE_SET"/>
    <property type="match status" value="1"/>
</dbReference>
<reference evidence="14" key="1">
    <citation type="submission" date="2020-01" db="EMBL/GenBank/DDBJ databases">
        <title>Genome sequence of Kobresia littledalei, the first chromosome-level genome in the family Cyperaceae.</title>
        <authorList>
            <person name="Qu G."/>
        </authorList>
    </citation>
    <scope>NUCLEOTIDE SEQUENCE</scope>
    <source>
        <strain evidence="14">C.B.Clarke</strain>
        <tissue evidence="14">Leaf</tissue>
    </source>
</reference>
<evidence type="ECO:0000256" key="7">
    <source>
        <dbReference type="ARBA" id="ARBA00023242"/>
    </source>
</evidence>
<keyword evidence="2" id="KW-0158">Chromosome</keyword>
<dbReference type="AlphaFoldDB" id="A0A833QRG8"/>
<dbReference type="PROSITE" id="PS50280">
    <property type="entry name" value="SET"/>
    <property type="match status" value="1"/>
</dbReference>
<sequence length="757" mass="85823">MDEAVMIQELSHKFSDVPLAKNLKRKSISAGEPLVVKGKNSKSILENDGAFDRWWMSSKVYPPPKRRSVSAIRQYPQGCGRDIGFTVAGFDSNRVQCEKINGMNGNSKEVGIKHNKVVKPNKVNIRCKEKKEEASKTIVPSVKRPSERAKERTSINNQLPSKKSPMKVISKKRVGFKHPVSNCNPNFPRMYRHESEDEDLEEYGRRAIRQSRNFSSRISAKKSVSALYRRVLSSIKHHQRVAKKSTTNFRPKKDDRPTDPRAKVKRCLHLFQIISRQLLREVESGKPTDIKRNRIDLRTFSILREQNETLNRDKPVVGAVPGVEVGDEYRYRAEFSVLGLHQPLRGGIGSTLWNGIRIATSIVASGGYSDDIESENVLIYTGAGGKPTGKPGHTEPEDQKLKRGNLALKNSIKTKTPVRVIHGQNIGNSRKESYTYDGLYEVETYWPDNETHIIKGVPKTVVVFRFRLKRLEGQPELNWSKLKKVQRWKVREGLCSKDISLGREKLPISVINTTDNENLQQFRYITKTVQRPWFQKSRPKGCKCNGRCSDAKTCSCVAKNGGQIPFNFNGAIVQPKTLIYECGPMCGCPPSCYNRVSQHGIKFPLEVFKTKRRGWGVRSLSSIPSGTFVCEYIGELLQDQVAEKRKTDEYRFNIGWPSTDEGASSSEGYSIDALEMGNVGRFINHSCSPNLYVQNVLFDHDDKKMPHIMFFARENIPPMMELTYDYNYGIGAARYSDGSVKVKECYCGASECKGRLY</sequence>
<dbReference type="GO" id="GO:0042054">
    <property type="term" value="F:histone methyltransferase activity"/>
    <property type="evidence" value="ECO:0007669"/>
    <property type="project" value="InterPro"/>
</dbReference>
<evidence type="ECO:0000256" key="8">
    <source>
        <dbReference type="PROSITE-ProRule" id="PRU00358"/>
    </source>
</evidence>
<dbReference type="InterPro" id="IPR025794">
    <property type="entry name" value="H3-K9-MeTrfase_plant"/>
</dbReference>
<dbReference type="EMBL" id="SWLB01000016">
    <property type="protein sequence ID" value="KAF3327879.1"/>
    <property type="molecule type" value="Genomic_DNA"/>
</dbReference>
<feature type="domain" description="Pre-SET" evidence="11">
    <location>
        <begin position="540"/>
        <end position="600"/>
    </location>
</feature>
<feature type="region of interest" description="Disordered" evidence="9">
    <location>
        <begin position="136"/>
        <end position="167"/>
    </location>
</feature>
<evidence type="ECO:0000259" key="10">
    <source>
        <dbReference type="PROSITE" id="PS50280"/>
    </source>
</evidence>
<dbReference type="SUPFAM" id="SSF88697">
    <property type="entry name" value="PUA domain-like"/>
    <property type="match status" value="1"/>
</dbReference>
<evidence type="ECO:0000313" key="15">
    <source>
        <dbReference type="Proteomes" id="UP000623129"/>
    </source>
</evidence>
<dbReference type="SMART" id="SM00466">
    <property type="entry name" value="SRA"/>
    <property type="match status" value="1"/>
</dbReference>
<keyword evidence="3 14" id="KW-0489">Methyltransferase</keyword>
<dbReference type="Pfam" id="PF02182">
    <property type="entry name" value="SAD_SRA"/>
    <property type="match status" value="1"/>
</dbReference>
<dbReference type="Pfam" id="PF00856">
    <property type="entry name" value="SET"/>
    <property type="match status" value="1"/>
</dbReference>
<keyword evidence="7 8" id="KW-0539">Nucleus</keyword>
<dbReference type="InterPro" id="IPR051357">
    <property type="entry name" value="H3K9_HMTase_SUVAR3-9"/>
</dbReference>
<keyword evidence="4 14" id="KW-0808">Transferase</keyword>
<evidence type="ECO:0000256" key="5">
    <source>
        <dbReference type="ARBA" id="ARBA00022691"/>
    </source>
</evidence>
<comment type="subcellular location">
    <subcellularLocation>
        <location evidence="1">Chromosome</location>
    </subcellularLocation>
    <subcellularLocation>
        <location evidence="8">Nucleus</location>
    </subcellularLocation>
</comment>
<protein>
    <submittedName>
        <fullName evidence="14">Histone-lysine N-methyltransferase, H3 lysine-9 specific SUVH4-like protein</fullName>
    </submittedName>
</protein>
<feature type="domain" description="YDG" evidence="13">
    <location>
        <begin position="318"/>
        <end position="470"/>
    </location>
</feature>
<dbReference type="PANTHER" id="PTHR45660:SF46">
    <property type="entry name" value="HISTONE-LYSINE N-METHYLTRANSFERASE, H3 LYSINE-9 SPECIFIC SUVH6"/>
    <property type="match status" value="1"/>
</dbReference>
<dbReference type="InterPro" id="IPR046341">
    <property type="entry name" value="SET_dom_sf"/>
</dbReference>
<dbReference type="GO" id="GO:0003690">
    <property type="term" value="F:double-stranded DNA binding"/>
    <property type="evidence" value="ECO:0007669"/>
    <property type="project" value="TreeGrafter"/>
</dbReference>